<evidence type="ECO:0000256" key="5">
    <source>
        <dbReference type="ARBA" id="ARBA00022691"/>
    </source>
</evidence>
<proteinExistence type="inferred from homology"/>
<organism evidence="8 9">
    <name type="scientific">Albimonas donghaensis</name>
    <dbReference type="NCBI Taxonomy" id="356660"/>
    <lineage>
        <taxon>Bacteria</taxon>
        <taxon>Pseudomonadati</taxon>
        <taxon>Pseudomonadota</taxon>
        <taxon>Alphaproteobacteria</taxon>
        <taxon>Rhodobacterales</taxon>
        <taxon>Paracoccaceae</taxon>
        <taxon>Albimonas</taxon>
    </lineage>
</organism>
<evidence type="ECO:0000313" key="9">
    <source>
        <dbReference type="Proteomes" id="UP000199118"/>
    </source>
</evidence>
<dbReference type="STRING" id="356660.SAMN05444336_10920"/>
<evidence type="ECO:0000256" key="2">
    <source>
        <dbReference type="ARBA" id="ARBA00003015"/>
    </source>
</evidence>
<dbReference type="OrthoDB" id="9802090at2"/>
<dbReference type="GO" id="GO:0008176">
    <property type="term" value="F:tRNA (guanine(46)-N7)-methyltransferase activity"/>
    <property type="evidence" value="ECO:0007669"/>
    <property type="project" value="UniProtKB-UniRule"/>
</dbReference>
<dbReference type="AlphaFoldDB" id="A0A1H3E0Z3"/>
<accession>A0A1H3E0Z3</accession>
<dbReference type="GO" id="GO:0043527">
    <property type="term" value="C:tRNA methyltransferase complex"/>
    <property type="evidence" value="ECO:0007669"/>
    <property type="project" value="TreeGrafter"/>
</dbReference>
<keyword evidence="3 7" id="KW-0489">Methyltransferase</keyword>
<dbReference type="RefSeq" id="WP_092684365.1">
    <property type="nucleotide sequence ID" value="NZ_FNMZ01000009.1"/>
</dbReference>
<evidence type="ECO:0000256" key="7">
    <source>
        <dbReference type="HAMAP-Rule" id="MF_01057"/>
    </source>
</evidence>
<comment type="caution">
    <text evidence="7">Lacks conserved residue(s) required for the propagation of feature annotation.</text>
</comment>
<dbReference type="PANTHER" id="PTHR23417">
    <property type="entry name" value="3-DEOXY-D-MANNO-OCTULOSONIC-ACID TRANSFERASE/TRNA GUANINE-N 7 - -METHYLTRANSFERASE"/>
    <property type="match status" value="1"/>
</dbReference>
<dbReference type="EC" id="2.1.1.33" evidence="7"/>
<keyword evidence="5 7" id="KW-0949">S-adenosyl-L-methionine</keyword>
<dbReference type="Proteomes" id="UP000199118">
    <property type="component" value="Unassembled WGS sequence"/>
</dbReference>
<feature type="binding site" evidence="7">
    <location>
        <begin position="219"/>
        <end position="222"/>
    </location>
    <ligand>
        <name>substrate</name>
    </ligand>
</feature>
<comment type="function">
    <text evidence="2 7">Catalyzes the formation of N(7)-methylguanine at position 46 (m7G46) in tRNA.</text>
</comment>
<dbReference type="EMBL" id="FNMZ01000009">
    <property type="protein sequence ID" value="SDX72341.1"/>
    <property type="molecule type" value="Genomic_DNA"/>
</dbReference>
<reference evidence="8 9" key="1">
    <citation type="submission" date="2016-10" db="EMBL/GenBank/DDBJ databases">
        <authorList>
            <person name="de Groot N.N."/>
        </authorList>
    </citation>
    <scope>NUCLEOTIDE SEQUENCE [LARGE SCALE GENOMIC DNA]</scope>
    <source>
        <strain evidence="8 9">DSM 17890</strain>
    </source>
</reference>
<feature type="binding site" evidence="7">
    <location>
        <position position="123"/>
    </location>
    <ligand>
        <name>S-adenosyl-L-methionine</name>
        <dbReference type="ChEBI" id="CHEBI:59789"/>
    </ligand>
</feature>
<keyword evidence="9" id="KW-1185">Reference proteome</keyword>
<keyword evidence="6 7" id="KW-0819">tRNA processing</keyword>
<protein>
    <recommendedName>
        <fullName evidence="7">tRNA (guanine-N(7)-)-methyltransferase</fullName>
        <ecNumber evidence="7">2.1.1.33</ecNumber>
    </recommendedName>
    <alternativeName>
        <fullName evidence="7">tRNA (guanine(46)-N(7))-methyltransferase</fullName>
    </alternativeName>
    <alternativeName>
        <fullName evidence="7">tRNA(m7G46)-methyltransferase</fullName>
    </alternativeName>
</protein>
<dbReference type="InterPro" id="IPR029063">
    <property type="entry name" value="SAM-dependent_MTases_sf"/>
</dbReference>
<feature type="binding site" evidence="7">
    <location>
        <position position="71"/>
    </location>
    <ligand>
        <name>S-adenosyl-L-methionine</name>
        <dbReference type="ChEBI" id="CHEBI:59789"/>
    </ligand>
</feature>
<dbReference type="Gene3D" id="3.40.50.150">
    <property type="entry name" value="Vaccinia Virus protein VP39"/>
    <property type="match status" value="1"/>
</dbReference>
<dbReference type="SUPFAM" id="SSF53335">
    <property type="entry name" value="S-adenosyl-L-methionine-dependent methyltransferases"/>
    <property type="match status" value="1"/>
</dbReference>
<feature type="binding site" evidence="7">
    <location>
        <position position="145"/>
    </location>
    <ligand>
        <name>S-adenosyl-L-methionine</name>
        <dbReference type="ChEBI" id="CHEBI:59789"/>
    </ligand>
</feature>
<comment type="pathway">
    <text evidence="7">tRNA modification; N(7)-methylguanine-tRNA biosynthesis.</text>
</comment>
<evidence type="ECO:0000256" key="4">
    <source>
        <dbReference type="ARBA" id="ARBA00022679"/>
    </source>
</evidence>
<dbReference type="UniPathway" id="UPA00989"/>
<sequence length="240" mass="27217">MTDIPIRSDGAPWRNFHGRRHGKTLRAGQAQHLETTLERLRPPRVGWDENPEREAIDLSALFGREAPVWLEVGFGGGEHILATAEAQPDVNLLGCEPFVNGVAMCVADLDRRGIGNVRVHPGDARDLMEVMPEGSAARAYLLYPDPWPKTRHHKRRFMNPEGLDLFARVLSSGAELRVATDIEDYVRHSLAVVAAHPAFEWTAERPGDWREPWAGWHRTRYEAKAIREGRTPHYLIFRRG</sequence>
<feature type="binding site" evidence="7">
    <location>
        <position position="149"/>
    </location>
    <ligand>
        <name>substrate</name>
    </ligand>
</feature>
<gene>
    <name evidence="7" type="primary">trmB</name>
    <name evidence="8" type="ORF">SAMN05444336_10920</name>
</gene>
<evidence type="ECO:0000256" key="1">
    <source>
        <dbReference type="ARBA" id="ARBA00000142"/>
    </source>
</evidence>
<dbReference type="InterPro" id="IPR055361">
    <property type="entry name" value="tRNA_methyltr_TrmB_bact"/>
</dbReference>
<name>A0A1H3E0Z3_9RHOB</name>
<dbReference type="InterPro" id="IPR003358">
    <property type="entry name" value="tRNA_(Gua-N-7)_MeTrfase_Trmb"/>
</dbReference>
<evidence type="ECO:0000313" key="8">
    <source>
        <dbReference type="EMBL" id="SDX72341.1"/>
    </source>
</evidence>
<dbReference type="HAMAP" id="MF_01057">
    <property type="entry name" value="tRNA_methyltr_TrmB"/>
    <property type="match status" value="1"/>
</dbReference>
<dbReference type="NCBIfam" id="TIGR00091">
    <property type="entry name" value="tRNA (guanosine(46)-N7)-methyltransferase TrmB"/>
    <property type="match status" value="1"/>
</dbReference>
<dbReference type="PANTHER" id="PTHR23417:SF14">
    <property type="entry name" value="PENTACOTRIPEPTIDE-REPEAT REGION OF PRORP DOMAIN-CONTAINING PROTEIN"/>
    <property type="match status" value="1"/>
</dbReference>
<feature type="binding site" evidence="7">
    <location>
        <position position="181"/>
    </location>
    <ligand>
        <name>substrate</name>
    </ligand>
</feature>
<keyword evidence="4 7" id="KW-0808">Transferase</keyword>
<comment type="catalytic activity">
    <reaction evidence="1 7">
        <text>guanosine(46) in tRNA + S-adenosyl-L-methionine = N(7)-methylguanosine(46) in tRNA + S-adenosyl-L-homocysteine</text>
        <dbReference type="Rhea" id="RHEA:42708"/>
        <dbReference type="Rhea" id="RHEA-COMP:10188"/>
        <dbReference type="Rhea" id="RHEA-COMP:10189"/>
        <dbReference type="ChEBI" id="CHEBI:57856"/>
        <dbReference type="ChEBI" id="CHEBI:59789"/>
        <dbReference type="ChEBI" id="CHEBI:74269"/>
        <dbReference type="ChEBI" id="CHEBI:74480"/>
        <dbReference type="EC" id="2.1.1.33"/>
    </reaction>
</comment>
<dbReference type="Pfam" id="PF02390">
    <property type="entry name" value="Methyltransf_4"/>
    <property type="match status" value="1"/>
</dbReference>
<evidence type="ECO:0000256" key="6">
    <source>
        <dbReference type="ARBA" id="ARBA00022694"/>
    </source>
</evidence>
<dbReference type="PROSITE" id="PS51625">
    <property type="entry name" value="SAM_MT_TRMB"/>
    <property type="match status" value="1"/>
</dbReference>
<evidence type="ECO:0000256" key="3">
    <source>
        <dbReference type="ARBA" id="ARBA00022603"/>
    </source>
</evidence>
<comment type="similarity">
    <text evidence="7">Belongs to the class I-like SAM-binding methyltransferase superfamily. TrmB family.</text>
</comment>
<feature type="binding site" evidence="7">
    <location>
        <position position="96"/>
    </location>
    <ligand>
        <name>S-adenosyl-L-methionine</name>
        <dbReference type="ChEBI" id="CHEBI:59789"/>
    </ligand>
</feature>